<dbReference type="InterPro" id="IPR050808">
    <property type="entry name" value="Phage_Integrase"/>
</dbReference>
<organism evidence="6 7">
    <name type="scientific">Abiotrophia defectiva ATCC 49176</name>
    <dbReference type="NCBI Taxonomy" id="592010"/>
    <lineage>
        <taxon>Bacteria</taxon>
        <taxon>Bacillati</taxon>
        <taxon>Bacillota</taxon>
        <taxon>Bacilli</taxon>
        <taxon>Lactobacillales</taxon>
        <taxon>Aerococcaceae</taxon>
        <taxon>Abiotrophia</taxon>
    </lineage>
</organism>
<dbReference type="Proteomes" id="UP000019050">
    <property type="component" value="Unassembled WGS sequence"/>
</dbReference>
<dbReference type="Gene3D" id="1.10.443.10">
    <property type="entry name" value="Intergrase catalytic core"/>
    <property type="match status" value="1"/>
</dbReference>
<dbReference type="STRING" id="592010.GCWU000182_001444"/>
<dbReference type="PANTHER" id="PTHR30629">
    <property type="entry name" value="PROPHAGE INTEGRASE"/>
    <property type="match status" value="1"/>
</dbReference>
<dbReference type="Gene3D" id="1.10.150.130">
    <property type="match status" value="1"/>
</dbReference>
<keyword evidence="2" id="KW-0229">DNA integration</keyword>
<dbReference type="HOGENOM" id="CLU_027562_17_6_9"/>
<dbReference type="RefSeq" id="WP_023392086.1">
    <property type="nucleotide sequence ID" value="NZ_KI535340.1"/>
</dbReference>
<name>W1Q2I6_ABIDE</name>
<dbReference type="eggNOG" id="COG0582">
    <property type="taxonomic scope" value="Bacteria"/>
</dbReference>
<dbReference type="GO" id="GO:0015074">
    <property type="term" value="P:DNA integration"/>
    <property type="evidence" value="ECO:0007669"/>
    <property type="project" value="UniProtKB-KW"/>
</dbReference>
<proteinExistence type="inferred from homology"/>
<sequence>MWIEQLPNGKYRYCERFKNPHTGKVKKISLVSSKKNDKANMSVKLYEAYTATLGATSASSEVSFGELVDEWFSVYVQTVRKSTAINRRNVVDHIKSDLGHFLASKVDDIMMNQHLLRLSKSGRPYSYTNKRREVLKHIIKFGVKYGYYDNDFSEKLVVERINMPKENTYKYLEHDEIKSLVQQLEEMGKPEVANLSMFQMLTGVRIGEAVAIDYEQDIDLTSRTITINKSWSHMVNDFGPTKTGKDRVIHINDDTIALIKKQILISKTKKLRYKSISPDNTLLFTTRTGKPYSLLQFNRELSKVNIPGKRVTTHYFRHTFVTLAIEHGIPLHLIAHHVGHTDTKMIEKIYAHHSQKLDDSLRQSIERMTVNFI</sequence>
<dbReference type="GO" id="GO:0003677">
    <property type="term" value="F:DNA binding"/>
    <property type="evidence" value="ECO:0007669"/>
    <property type="project" value="UniProtKB-KW"/>
</dbReference>
<dbReference type="InterPro" id="IPR011010">
    <property type="entry name" value="DNA_brk_join_enz"/>
</dbReference>
<feature type="domain" description="Tyr recombinase" evidence="5">
    <location>
        <begin position="167"/>
        <end position="366"/>
    </location>
</feature>
<keyword evidence="7" id="KW-1185">Reference proteome</keyword>
<evidence type="ECO:0000313" key="7">
    <source>
        <dbReference type="Proteomes" id="UP000019050"/>
    </source>
</evidence>
<keyword evidence="4" id="KW-0233">DNA recombination</keyword>
<keyword evidence="3" id="KW-0238">DNA-binding</keyword>
<accession>W1Q2I6</accession>
<evidence type="ECO:0000256" key="2">
    <source>
        <dbReference type="ARBA" id="ARBA00022908"/>
    </source>
</evidence>
<dbReference type="InterPro" id="IPR013762">
    <property type="entry name" value="Integrase-like_cat_sf"/>
</dbReference>
<dbReference type="Pfam" id="PF00589">
    <property type="entry name" value="Phage_integrase"/>
    <property type="match status" value="1"/>
</dbReference>
<reference evidence="6" key="1">
    <citation type="submission" date="2013-06" db="EMBL/GenBank/DDBJ databases">
        <authorList>
            <person name="Weinstock G."/>
            <person name="Sodergren E."/>
            <person name="Clifton S."/>
            <person name="Fulton L."/>
            <person name="Fulton B."/>
            <person name="Courtney L."/>
            <person name="Fronick C."/>
            <person name="Harrison M."/>
            <person name="Strong C."/>
            <person name="Farmer C."/>
            <person name="Delahaunty K."/>
            <person name="Markovic C."/>
            <person name="Hall O."/>
            <person name="Minx P."/>
            <person name="Tomlinson C."/>
            <person name="Mitreva M."/>
            <person name="Nelson J."/>
            <person name="Hou S."/>
            <person name="Wollam A."/>
            <person name="Pepin K.H."/>
            <person name="Johnson M."/>
            <person name="Bhonagiri V."/>
            <person name="Nash W.E."/>
            <person name="Warren W."/>
            <person name="Chinwalla A."/>
            <person name="Mardis E.R."/>
            <person name="Wilson R.K."/>
        </authorList>
    </citation>
    <scope>NUCLEOTIDE SEQUENCE [LARGE SCALE GENOMIC DNA]</scope>
    <source>
        <strain evidence="6">ATCC 49176</strain>
    </source>
</reference>
<evidence type="ECO:0000256" key="4">
    <source>
        <dbReference type="ARBA" id="ARBA00023172"/>
    </source>
</evidence>
<protein>
    <submittedName>
        <fullName evidence="6">Site-specific recombinase, phage integrase family</fullName>
    </submittedName>
</protein>
<evidence type="ECO:0000313" key="6">
    <source>
        <dbReference type="EMBL" id="ESK65283.1"/>
    </source>
</evidence>
<dbReference type="PANTHER" id="PTHR30629:SF2">
    <property type="entry name" value="PROPHAGE INTEGRASE INTS-RELATED"/>
    <property type="match status" value="1"/>
</dbReference>
<dbReference type="GeneID" id="84817946"/>
<dbReference type="AlphaFoldDB" id="W1Q2I6"/>
<dbReference type="SUPFAM" id="SSF56349">
    <property type="entry name" value="DNA breaking-rejoining enzymes"/>
    <property type="match status" value="1"/>
</dbReference>
<dbReference type="OrthoDB" id="9803188at2"/>
<comment type="similarity">
    <text evidence="1">Belongs to the 'phage' integrase family.</text>
</comment>
<dbReference type="GO" id="GO:0006310">
    <property type="term" value="P:DNA recombination"/>
    <property type="evidence" value="ECO:0007669"/>
    <property type="project" value="UniProtKB-KW"/>
</dbReference>
<dbReference type="InterPro" id="IPR002104">
    <property type="entry name" value="Integrase_catalytic"/>
</dbReference>
<dbReference type="CDD" id="cd01189">
    <property type="entry name" value="INT_ICEBs1_C_like"/>
    <property type="match status" value="1"/>
</dbReference>
<evidence type="ECO:0000256" key="1">
    <source>
        <dbReference type="ARBA" id="ARBA00008857"/>
    </source>
</evidence>
<evidence type="ECO:0000256" key="3">
    <source>
        <dbReference type="ARBA" id="ARBA00023125"/>
    </source>
</evidence>
<gene>
    <name evidence="6" type="ORF">GCWU000182_001444</name>
</gene>
<dbReference type="PROSITE" id="PS51898">
    <property type="entry name" value="TYR_RECOMBINASE"/>
    <property type="match status" value="1"/>
</dbReference>
<comment type="caution">
    <text evidence="6">The sequence shown here is derived from an EMBL/GenBank/DDBJ whole genome shotgun (WGS) entry which is preliminary data.</text>
</comment>
<dbReference type="InterPro" id="IPR010998">
    <property type="entry name" value="Integrase_recombinase_N"/>
</dbReference>
<evidence type="ECO:0000259" key="5">
    <source>
        <dbReference type="PROSITE" id="PS51898"/>
    </source>
</evidence>
<dbReference type="EMBL" id="ACIN03000013">
    <property type="protein sequence ID" value="ESK65283.1"/>
    <property type="molecule type" value="Genomic_DNA"/>
</dbReference>